<gene>
    <name evidence="2" type="ORF">ABH943_008553</name>
</gene>
<comment type="caution">
    <text evidence="2">The sequence shown here is derived from an EMBL/GenBank/DDBJ whole genome shotgun (WGS) entry which is preliminary data.</text>
</comment>
<proteinExistence type="predicted"/>
<organism evidence="2 3">
    <name type="scientific">Caballeronia udeis</name>
    <dbReference type="NCBI Taxonomy" id="1232866"/>
    <lineage>
        <taxon>Bacteria</taxon>
        <taxon>Pseudomonadati</taxon>
        <taxon>Pseudomonadota</taxon>
        <taxon>Betaproteobacteria</taxon>
        <taxon>Burkholderiales</taxon>
        <taxon>Burkholderiaceae</taxon>
        <taxon>Caballeronia</taxon>
    </lineage>
</organism>
<feature type="domain" description="DUF3734" evidence="1">
    <location>
        <begin position="9"/>
        <end position="102"/>
    </location>
</feature>
<dbReference type="Pfam" id="PF12536">
    <property type="entry name" value="DUF3734"/>
    <property type="match status" value="1"/>
</dbReference>
<dbReference type="RefSeq" id="WP_404614863.1">
    <property type="nucleotide sequence ID" value="NZ_JBIYDN010000053.1"/>
</dbReference>
<keyword evidence="3" id="KW-1185">Reference proteome</keyword>
<name>A0ABW8MXP6_9BURK</name>
<dbReference type="Proteomes" id="UP001620514">
    <property type="component" value="Unassembled WGS sequence"/>
</dbReference>
<accession>A0ABW8MXP6</accession>
<reference evidence="2 3" key="1">
    <citation type="submission" date="2024-10" db="EMBL/GenBank/DDBJ databases">
        <authorList>
            <person name="Deangelis K."/>
            <person name="Huntemann M."/>
            <person name="Clum A."/>
            <person name="Wang J."/>
            <person name="Palaniappan K."/>
            <person name="Ritter S."/>
            <person name="Chen I.-M."/>
            <person name="Stamatis D."/>
            <person name="Reddy T."/>
            <person name="O'Malley R."/>
            <person name="Daum C."/>
            <person name="Ng V."/>
            <person name="Ivanova N."/>
            <person name="Kyrpides N."/>
            <person name="Woyke T."/>
        </authorList>
    </citation>
    <scope>NUCLEOTIDE SEQUENCE [LARGE SCALE GENOMIC DNA]</scope>
    <source>
        <strain evidence="2 3">GAS97</strain>
    </source>
</reference>
<evidence type="ECO:0000313" key="2">
    <source>
        <dbReference type="EMBL" id="MFK4448509.1"/>
    </source>
</evidence>
<dbReference type="EMBL" id="JBIYDN010000053">
    <property type="protein sequence ID" value="MFK4448509.1"/>
    <property type="molecule type" value="Genomic_DNA"/>
</dbReference>
<protein>
    <recommendedName>
        <fullName evidence="1">DUF3734 domain-containing protein</fullName>
    </recommendedName>
</protein>
<evidence type="ECO:0000259" key="1">
    <source>
        <dbReference type="Pfam" id="PF12536"/>
    </source>
</evidence>
<evidence type="ECO:0000313" key="3">
    <source>
        <dbReference type="Proteomes" id="UP001620514"/>
    </source>
</evidence>
<dbReference type="InterPro" id="IPR021095">
    <property type="entry name" value="DUF3734"/>
</dbReference>
<reference evidence="2 3" key="2">
    <citation type="submission" date="2024-11" db="EMBL/GenBank/DDBJ databases">
        <title>Using genomics to understand microbial adaptation to soil warming.</title>
        <authorList>
            <person name="Deangelis K.M. PhD."/>
        </authorList>
    </citation>
    <scope>NUCLEOTIDE SEQUENCE [LARGE SCALE GENOMIC DNA]</scope>
    <source>
        <strain evidence="2 3">GAS97</strain>
    </source>
</reference>
<feature type="non-terminal residue" evidence="2">
    <location>
        <position position="1"/>
    </location>
</feature>
<sequence>EVLWRAKQIQYASRSRYHLDTAVACARLRQATHQLRTRAASAVPKDPAFQRLDIVHVVYRPGPDQLPGSDAEFSRESIAERRAAGYADLRAAISRKPWFTEKSQAHLGVVVHRVENGLVTTEAAGAAQEAPAPAEAGQS</sequence>